<reference evidence="1" key="2">
    <citation type="journal article" date="2022" name="New Phytol.">
        <title>Evolutionary transition to the ectomycorrhizal habit in the genomes of a hyperdiverse lineage of mushroom-forming fungi.</title>
        <authorList>
            <person name="Looney B."/>
            <person name="Miyauchi S."/>
            <person name="Morin E."/>
            <person name="Drula E."/>
            <person name="Courty P.E."/>
            <person name="Kohler A."/>
            <person name="Kuo A."/>
            <person name="LaButti K."/>
            <person name="Pangilinan J."/>
            <person name="Lipzen A."/>
            <person name="Riley R."/>
            <person name="Andreopoulos W."/>
            <person name="He G."/>
            <person name="Johnson J."/>
            <person name="Nolan M."/>
            <person name="Tritt A."/>
            <person name="Barry K.W."/>
            <person name="Grigoriev I.V."/>
            <person name="Nagy L.G."/>
            <person name="Hibbett D."/>
            <person name="Henrissat B."/>
            <person name="Matheny P.B."/>
            <person name="Labbe J."/>
            <person name="Martin F.M."/>
        </authorList>
    </citation>
    <scope>NUCLEOTIDE SEQUENCE</scope>
    <source>
        <strain evidence="1">FP105234-sp</strain>
    </source>
</reference>
<comment type="caution">
    <text evidence="1">The sequence shown here is derived from an EMBL/GenBank/DDBJ whole genome shotgun (WGS) entry which is preliminary data.</text>
</comment>
<keyword evidence="2" id="KW-1185">Reference proteome</keyword>
<evidence type="ECO:0000313" key="2">
    <source>
        <dbReference type="Proteomes" id="UP000814033"/>
    </source>
</evidence>
<reference evidence="1" key="1">
    <citation type="submission" date="2021-02" db="EMBL/GenBank/DDBJ databases">
        <authorList>
            <consortium name="DOE Joint Genome Institute"/>
            <person name="Ahrendt S."/>
            <person name="Looney B.P."/>
            <person name="Miyauchi S."/>
            <person name="Morin E."/>
            <person name="Drula E."/>
            <person name="Courty P.E."/>
            <person name="Chicoki N."/>
            <person name="Fauchery L."/>
            <person name="Kohler A."/>
            <person name="Kuo A."/>
            <person name="Labutti K."/>
            <person name="Pangilinan J."/>
            <person name="Lipzen A."/>
            <person name="Riley R."/>
            <person name="Andreopoulos W."/>
            <person name="He G."/>
            <person name="Johnson J."/>
            <person name="Barry K.W."/>
            <person name="Grigoriev I.V."/>
            <person name="Nagy L."/>
            <person name="Hibbett D."/>
            <person name="Henrissat B."/>
            <person name="Matheny P.B."/>
            <person name="Labbe J."/>
            <person name="Martin F."/>
        </authorList>
    </citation>
    <scope>NUCLEOTIDE SEQUENCE</scope>
    <source>
        <strain evidence="1">FP105234-sp</strain>
    </source>
</reference>
<name>A0ACB8S8D4_9AGAM</name>
<accession>A0ACB8S8D4</accession>
<dbReference type="Proteomes" id="UP000814033">
    <property type="component" value="Unassembled WGS sequence"/>
</dbReference>
<proteinExistence type="predicted"/>
<sequence>MSPVIDLWGSRTSVNVKPFLAFVPARPTTFFPPHAHHGHLATRRPAQAPISLASLLTADSSGCVSSAVPCCASVGPSVSSAEMTSVSPTDSSLVVTVKLLHVFGGIYLWEWATTLDFEWEVYTGQRPWRWSFGVYILCRTLALGGIITAFVGFSPMSSSFNCELWLRFLLVFSWFAIAFSSLLILLRGVAIWGRSWYVIVFTVGVWLVNFGMAIYSVQQGNAQWLPEERACNVTGTHRYRFGLMANLLSDVTLLLTMLLGVLNKRNATGLWRILYIQGLCWILIASFSEIPPVVLSFMNISEGWNLMFQVPHLVIIVIVATRVYRDLFQYISPSSSGASRTPPIRGGPMHRSRHQDVQVTVHKTIEVDVELSDRATRLARLDVDADTDAYTDADGQISTHGEREAKDMYFSL</sequence>
<protein>
    <submittedName>
        <fullName evidence="1">Uncharacterized protein</fullName>
    </submittedName>
</protein>
<organism evidence="1 2">
    <name type="scientific">Auriscalpium vulgare</name>
    <dbReference type="NCBI Taxonomy" id="40419"/>
    <lineage>
        <taxon>Eukaryota</taxon>
        <taxon>Fungi</taxon>
        <taxon>Dikarya</taxon>
        <taxon>Basidiomycota</taxon>
        <taxon>Agaricomycotina</taxon>
        <taxon>Agaricomycetes</taxon>
        <taxon>Russulales</taxon>
        <taxon>Auriscalpiaceae</taxon>
        <taxon>Auriscalpium</taxon>
    </lineage>
</organism>
<dbReference type="EMBL" id="MU275845">
    <property type="protein sequence ID" value="KAI0052432.1"/>
    <property type="molecule type" value="Genomic_DNA"/>
</dbReference>
<gene>
    <name evidence="1" type="ORF">FA95DRAFT_1320023</name>
</gene>
<evidence type="ECO:0000313" key="1">
    <source>
        <dbReference type="EMBL" id="KAI0052432.1"/>
    </source>
</evidence>